<dbReference type="Pfam" id="PF05036">
    <property type="entry name" value="SPOR"/>
    <property type="match status" value="1"/>
</dbReference>
<dbReference type="SMART" id="SM00671">
    <property type="entry name" value="SEL1"/>
    <property type="match status" value="3"/>
</dbReference>
<dbReference type="SUPFAM" id="SSF110997">
    <property type="entry name" value="Sporulation related repeat"/>
    <property type="match status" value="1"/>
</dbReference>
<evidence type="ECO:0000256" key="2">
    <source>
        <dbReference type="SAM" id="SignalP"/>
    </source>
</evidence>
<dbReference type="KEGG" id="spap:H3Z74_06880"/>
<dbReference type="AlphaFoldDB" id="A0A7H0LMJ8"/>
<dbReference type="PANTHER" id="PTHR45011:SF1">
    <property type="entry name" value="DAP3-BINDING CELL DEATH ENHANCER 1"/>
    <property type="match status" value="1"/>
</dbReference>
<name>A0A7H0LMJ8_9SPHN</name>
<dbReference type="SUPFAM" id="SSF81901">
    <property type="entry name" value="HCP-like"/>
    <property type="match status" value="1"/>
</dbReference>
<keyword evidence="5" id="KW-1185">Reference proteome</keyword>
<reference evidence="4 5" key="1">
    <citation type="submission" date="2020-09" db="EMBL/GenBank/DDBJ databases">
        <title>Sphingomonas sp., a new species isolated from pork steak.</title>
        <authorList>
            <person name="Heidler von Heilborn D."/>
        </authorList>
    </citation>
    <scope>NUCLEOTIDE SEQUENCE [LARGE SCALE GENOMIC DNA]</scope>
    <source>
        <strain evidence="5">S8-3T</strain>
    </source>
</reference>
<dbReference type="Proteomes" id="UP000516148">
    <property type="component" value="Chromosome"/>
</dbReference>
<dbReference type="InterPro" id="IPR052748">
    <property type="entry name" value="ISR_Activator"/>
</dbReference>
<sequence>MRSTLRPVALGPIALGLAGIFMALATPAVADVKAGVDAWGRGEYKRAVDEWRPAAIAGDADAQFNLGQAYKLGRGVPVDIAMAESWYRKAALQGHPQGETNYGLILFQGGKRAEALPWLEKSVARGEPRAQLVLGTMLYNGDGVPRDWPRAYALMVRSAASGLPQASTVQAQMDQYIPQDQRQKGLVLARQYEADAARSPLPPETSGSGTQTAMRGTEVPPSSYDDNAGPRPVDEAPAQPPVRTKPRPAPVATQAPPPRPAATGKWRVQLGAFGDPNNARKLWGQVAGRFAGRQPYYVKSGALTRLLVGPFASSSEASRACGAVKPCVPVGP</sequence>
<feature type="compositionally biased region" description="Polar residues" evidence="1">
    <location>
        <begin position="205"/>
        <end position="214"/>
    </location>
</feature>
<dbReference type="RefSeq" id="WP_187763191.1">
    <property type="nucleotide sequence ID" value="NZ_CP061038.1"/>
</dbReference>
<dbReference type="EMBL" id="CP061038">
    <property type="protein sequence ID" value="QNQ10901.1"/>
    <property type="molecule type" value="Genomic_DNA"/>
</dbReference>
<dbReference type="PANTHER" id="PTHR45011">
    <property type="entry name" value="DAP3-BINDING CELL DEATH ENHANCER 1"/>
    <property type="match status" value="1"/>
</dbReference>
<keyword evidence="2" id="KW-0732">Signal</keyword>
<evidence type="ECO:0000313" key="5">
    <source>
        <dbReference type="Proteomes" id="UP000516148"/>
    </source>
</evidence>
<feature type="signal peptide" evidence="2">
    <location>
        <begin position="1"/>
        <end position="30"/>
    </location>
</feature>
<protein>
    <submittedName>
        <fullName evidence="4">SEL1-like repeat protein</fullName>
    </submittedName>
</protein>
<dbReference type="Pfam" id="PF08238">
    <property type="entry name" value="Sel1"/>
    <property type="match status" value="2"/>
</dbReference>
<dbReference type="InterPro" id="IPR006597">
    <property type="entry name" value="Sel1-like"/>
</dbReference>
<dbReference type="InterPro" id="IPR011990">
    <property type="entry name" value="TPR-like_helical_dom_sf"/>
</dbReference>
<dbReference type="InterPro" id="IPR007730">
    <property type="entry name" value="SPOR-like_dom"/>
</dbReference>
<dbReference type="Gene3D" id="1.25.40.10">
    <property type="entry name" value="Tetratricopeptide repeat domain"/>
    <property type="match status" value="1"/>
</dbReference>
<evidence type="ECO:0000256" key="1">
    <source>
        <dbReference type="SAM" id="MobiDB-lite"/>
    </source>
</evidence>
<feature type="region of interest" description="Disordered" evidence="1">
    <location>
        <begin position="195"/>
        <end position="263"/>
    </location>
</feature>
<feature type="domain" description="SPOR" evidence="3">
    <location>
        <begin position="260"/>
        <end position="332"/>
    </location>
</feature>
<dbReference type="PROSITE" id="PS51724">
    <property type="entry name" value="SPOR"/>
    <property type="match status" value="1"/>
</dbReference>
<dbReference type="GO" id="GO:0042834">
    <property type="term" value="F:peptidoglycan binding"/>
    <property type="evidence" value="ECO:0007669"/>
    <property type="project" value="InterPro"/>
</dbReference>
<feature type="chain" id="PRO_5028805407" evidence="2">
    <location>
        <begin position="31"/>
        <end position="332"/>
    </location>
</feature>
<evidence type="ECO:0000313" key="4">
    <source>
        <dbReference type="EMBL" id="QNQ10901.1"/>
    </source>
</evidence>
<dbReference type="InterPro" id="IPR036680">
    <property type="entry name" value="SPOR-like_sf"/>
</dbReference>
<organism evidence="4 5">
    <name type="scientific">Sphingomonas alpina</name>
    <dbReference type="NCBI Taxonomy" id="653931"/>
    <lineage>
        <taxon>Bacteria</taxon>
        <taxon>Pseudomonadati</taxon>
        <taxon>Pseudomonadota</taxon>
        <taxon>Alphaproteobacteria</taxon>
        <taxon>Sphingomonadales</taxon>
        <taxon>Sphingomonadaceae</taxon>
        <taxon>Sphingomonas</taxon>
    </lineage>
</organism>
<evidence type="ECO:0000259" key="3">
    <source>
        <dbReference type="PROSITE" id="PS51724"/>
    </source>
</evidence>
<accession>A0A7H0LMJ8</accession>
<proteinExistence type="predicted"/>
<dbReference type="Gene3D" id="3.30.70.1070">
    <property type="entry name" value="Sporulation related repeat"/>
    <property type="match status" value="1"/>
</dbReference>
<gene>
    <name evidence="4" type="ORF">H3Z74_06880</name>
</gene>